<feature type="non-terminal residue" evidence="2">
    <location>
        <position position="69"/>
    </location>
</feature>
<feature type="region of interest" description="Disordered" evidence="1">
    <location>
        <begin position="1"/>
        <end position="69"/>
    </location>
</feature>
<comment type="caution">
    <text evidence="2">The sequence shown here is derived from an EMBL/GenBank/DDBJ whole genome shotgun (WGS) entry which is preliminary data.</text>
</comment>
<dbReference type="Proteomes" id="UP000035955">
    <property type="component" value="Unassembled WGS sequence"/>
</dbReference>
<protein>
    <submittedName>
        <fullName evidence="2">Uncharacterized protein</fullName>
    </submittedName>
</protein>
<dbReference type="AlphaFoldDB" id="A0A0J6S272"/>
<accession>A0A0J6S272</accession>
<dbReference type="EMBL" id="LABY01000346">
    <property type="protein sequence ID" value="KMO27672.1"/>
    <property type="molecule type" value="Genomic_DNA"/>
</dbReference>
<dbReference type="RefSeq" id="WP_048448440.1">
    <property type="nucleotide sequence ID" value="NZ_LABY01000346.1"/>
</dbReference>
<reference evidence="2 3" key="1">
    <citation type="submission" date="2015-03" db="EMBL/GenBank/DDBJ databases">
        <title>Genome sequencing of Methylobacterium variabile DSM 16961.</title>
        <authorList>
            <person name="Chaudhry V."/>
            <person name="Patil P.B."/>
        </authorList>
    </citation>
    <scope>NUCLEOTIDE SEQUENCE [LARGE SCALE GENOMIC DNA]</scope>
    <source>
        <strain evidence="2 3">DSM 16961</strain>
    </source>
</reference>
<feature type="compositionally biased region" description="Pro residues" evidence="1">
    <location>
        <begin position="60"/>
        <end position="69"/>
    </location>
</feature>
<evidence type="ECO:0000256" key="1">
    <source>
        <dbReference type="SAM" id="MobiDB-lite"/>
    </source>
</evidence>
<proteinExistence type="predicted"/>
<organism evidence="2 3">
    <name type="scientific">Methylobacterium variabile</name>
    <dbReference type="NCBI Taxonomy" id="298794"/>
    <lineage>
        <taxon>Bacteria</taxon>
        <taxon>Pseudomonadati</taxon>
        <taxon>Pseudomonadota</taxon>
        <taxon>Alphaproteobacteria</taxon>
        <taxon>Hyphomicrobiales</taxon>
        <taxon>Methylobacteriaceae</taxon>
        <taxon>Methylobacterium</taxon>
    </lineage>
</organism>
<evidence type="ECO:0000313" key="2">
    <source>
        <dbReference type="EMBL" id="KMO27672.1"/>
    </source>
</evidence>
<sequence length="69" mass="7673">MANIDQFETIPFPGETENEGEWIPGFHEEGEVRRGPPRSPPRMGAGPRQARRPGALPKPHLAPRPPTPR</sequence>
<name>A0A0J6S272_9HYPH</name>
<keyword evidence="3" id="KW-1185">Reference proteome</keyword>
<evidence type="ECO:0000313" key="3">
    <source>
        <dbReference type="Proteomes" id="UP000035955"/>
    </source>
</evidence>
<gene>
    <name evidence="2" type="ORF">VQ02_32740</name>
</gene>